<protein>
    <submittedName>
        <fullName evidence="4">Acyltransferase</fullName>
    </submittedName>
</protein>
<feature type="transmembrane region" description="Helical" evidence="2">
    <location>
        <begin position="71"/>
        <end position="93"/>
    </location>
</feature>
<evidence type="ECO:0000313" key="4">
    <source>
        <dbReference type="EMBL" id="TFU32143.1"/>
    </source>
</evidence>
<evidence type="ECO:0000256" key="1">
    <source>
        <dbReference type="SAM" id="MobiDB-lite"/>
    </source>
</evidence>
<keyword evidence="2" id="KW-0812">Transmembrane</keyword>
<dbReference type="InterPro" id="IPR050623">
    <property type="entry name" value="Glucan_succinyl_AcylTrfase"/>
</dbReference>
<feature type="transmembrane region" description="Helical" evidence="2">
    <location>
        <begin position="267"/>
        <end position="284"/>
    </location>
</feature>
<name>A0A4Y9FV95_9MICO</name>
<keyword evidence="5" id="KW-1185">Reference proteome</keyword>
<dbReference type="InterPro" id="IPR002656">
    <property type="entry name" value="Acyl_transf_3_dom"/>
</dbReference>
<accession>A0A4Y9FV95</accession>
<dbReference type="PANTHER" id="PTHR36927:SF1">
    <property type="entry name" value="MDO-LIKE PROTEIN"/>
    <property type="match status" value="1"/>
</dbReference>
<feature type="region of interest" description="Disordered" evidence="1">
    <location>
        <begin position="1"/>
        <end position="20"/>
    </location>
</feature>
<dbReference type="OrthoDB" id="8206682at2"/>
<feature type="transmembrane region" description="Helical" evidence="2">
    <location>
        <begin position="181"/>
        <end position="197"/>
    </location>
</feature>
<feature type="compositionally biased region" description="Low complexity" evidence="1">
    <location>
        <begin position="1"/>
        <end position="14"/>
    </location>
</feature>
<keyword evidence="4" id="KW-0012">Acyltransferase</keyword>
<feature type="transmembrane region" description="Helical" evidence="2">
    <location>
        <begin position="30"/>
        <end position="51"/>
    </location>
</feature>
<keyword evidence="2" id="KW-0472">Membrane</keyword>
<dbReference type="RefSeq" id="WP_135115087.1">
    <property type="nucleotide sequence ID" value="NZ_JADGLL010000034.1"/>
</dbReference>
<keyword evidence="4" id="KW-0808">Transferase</keyword>
<evidence type="ECO:0000259" key="3">
    <source>
        <dbReference type="Pfam" id="PF01757"/>
    </source>
</evidence>
<sequence length="443" mass="45879">MAIIQAPPLRTAPAPAGPAPAGERDAGIDLIRAMCVALVVLLHALMVGVTVDPAGPVFENAADGAAWFAPLTWALQVMPLFFVIGGFSGATAFRRFRARGGTRAEFVAGRVRRLLLPAVVSIAAVAVALAALAFSGVAPDLIEIAGFRYAQPLWFLGVYLLCQALLPALHAAHERAPGRTILALVAAAVSVDALRAVTGFEAIGFLNLAFVWLALQQLGFLLADGRIDALARRARVAAASGAVALLAALFLAGVYSPDLIANLNPPTAVLLLVGVAQTAVLSLLRHRIDRFSARRTAAAFTRFVTARTMTIYLWHMPLLLVMAGASVLVAMATGIVLPEPSSAAWWATRPIWLAVAVVLTAGVAAALAGIERHRTPPAAVSPRRTVQAVLLGLAAVVLLLAAGTTVVTAAIASGAILFALARTRPLPGGRSVVGGHAQSSDAR</sequence>
<feature type="transmembrane region" description="Helical" evidence="2">
    <location>
        <begin position="114"/>
        <end position="137"/>
    </location>
</feature>
<keyword evidence="2" id="KW-1133">Transmembrane helix</keyword>
<dbReference type="EMBL" id="SPQB01000034">
    <property type="protein sequence ID" value="TFU32143.1"/>
    <property type="molecule type" value="Genomic_DNA"/>
</dbReference>
<feature type="domain" description="Acyltransferase 3" evidence="3">
    <location>
        <begin position="26"/>
        <end position="366"/>
    </location>
</feature>
<reference evidence="4 5" key="1">
    <citation type="submission" date="2019-03" db="EMBL/GenBank/DDBJ databases">
        <title>Diversity of the mouse oral microbiome.</title>
        <authorList>
            <person name="Joseph S."/>
            <person name="Aduse-Opoku J."/>
            <person name="Curtis M."/>
            <person name="Wade W."/>
            <person name="Hashim A."/>
        </authorList>
    </citation>
    <scope>NUCLEOTIDE SEQUENCE [LARGE SCALE GENOMIC DNA]</scope>
    <source>
        <strain evidence="4 5">P1012</strain>
    </source>
</reference>
<feature type="transmembrane region" description="Helical" evidence="2">
    <location>
        <begin position="320"/>
        <end position="338"/>
    </location>
</feature>
<feature type="transmembrane region" description="Helical" evidence="2">
    <location>
        <begin position="350"/>
        <end position="370"/>
    </location>
</feature>
<comment type="caution">
    <text evidence="4">The sequence shown here is derived from an EMBL/GenBank/DDBJ whole genome shotgun (WGS) entry which is preliminary data.</text>
</comment>
<feature type="transmembrane region" description="Helical" evidence="2">
    <location>
        <begin position="203"/>
        <end position="223"/>
    </location>
</feature>
<feature type="transmembrane region" description="Helical" evidence="2">
    <location>
        <begin position="149"/>
        <end position="169"/>
    </location>
</feature>
<organism evidence="4 5">
    <name type="scientific">Microbacterium paludicola</name>
    <dbReference type="NCBI Taxonomy" id="300019"/>
    <lineage>
        <taxon>Bacteria</taxon>
        <taxon>Bacillati</taxon>
        <taxon>Actinomycetota</taxon>
        <taxon>Actinomycetes</taxon>
        <taxon>Micrococcales</taxon>
        <taxon>Microbacteriaceae</taxon>
        <taxon>Microbacterium</taxon>
    </lineage>
</organism>
<dbReference type="Pfam" id="PF01757">
    <property type="entry name" value="Acyl_transf_3"/>
    <property type="match status" value="1"/>
</dbReference>
<dbReference type="PANTHER" id="PTHR36927">
    <property type="entry name" value="BLR4337 PROTEIN"/>
    <property type="match status" value="1"/>
</dbReference>
<gene>
    <name evidence="4" type="ORF">E4U02_12060</name>
</gene>
<dbReference type="AlphaFoldDB" id="A0A4Y9FV95"/>
<evidence type="ECO:0000313" key="5">
    <source>
        <dbReference type="Proteomes" id="UP000298358"/>
    </source>
</evidence>
<proteinExistence type="predicted"/>
<feature type="transmembrane region" description="Helical" evidence="2">
    <location>
        <begin position="390"/>
        <end position="420"/>
    </location>
</feature>
<feature type="transmembrane region" description="Helical" evidence="2">
    <location>
        <begin position="235"/>
        <end position="255"/>
    </location>
</feature>
<dbReference type="Proteomes" id="UP000298358">
    <property type="component" value="Unassembled WGS sequence"/>
</dbReference>
<dbReference type="GO" id="GO:0016747">
    <property type="term" value="F:acyltransferase activity, transferring groups other than amino-acyl groups"/>
    <property type="evidence" value="ECO:0007669"/>
    <property type="project" value="InterPro"/>
</dbReference>
<evidence type="ECO:0000256" key="2">
    <source>
        <dbReference type="SAM" id="Phobius"/>
    </source>
</evidence>